<protein>
    <recommendedName>
        <fullName evidence="4">MARVEL domain-containing protein</fullName>
    </recommendedName>
</protein>
<evidence type="ECO:0008006" key="4">
    <source>
        <dbReference type="Google" id="ProtNLM"/>
    </source>
</evidence>
<feature type="compositionally biased region" description="Pro residues" evidence="1">
    <location>
        <begin position="401"/>
        <end position="418"/>
    </location>
</feature>
<feature type="compositionally biased region" description="Acidic residues" evidence="1">
    <location>
        <begin position="267"/>
        <end position="277"/>
    </location>
</feature>
<feature type="region of interest" description="Disordered" evidence="1">
    <location>
        <begin position="19"/>
        <end position="47"/>
    </location>
</feature>
<reference evidence="3" key="1">
    <citation type="submission" date="2014-08" db="EMBL/GenBank/DDBJ databases">
        <authorList>
            <person name="Sharma Rahul"/>
            <person name="Thines Marco"/>
        </authorList>
    </citation>
    <scope>NUCLEOTIDE SEQUENCE</scope>
</reference>
<feature type="transmembrane region" description="Helical" evidence="2">
    <location>
        <begin position="144"/>
        <end position="166"/>
    </location>
</feature>
<feature type="transmembrane region" description="Helical" evidence="2">
    <location>
        <begin position="70"/>
        <end position="90"/>
    </location>
</feature>
<feature type="region of interest" description="Disordered" evidence="1">
    <location>
        <begin position="233"/>
        <end position="297"/>
    </location>
</feature>
<feature type="transmembrane region" description="Helical" evidence="2">
    <location>
        <begin position="202"/>
        <end position="225"/>
    </location>
</feature>
<accession>A0A0F7SFW8</accession>
<feature type="compositionally biased region" description="Polar residues" evidence="1">
    <location>
        <begin position="19"/>
        <end position="32"/>
    </location>
</feature>
<sequence>MIGISQSVSNMFEQTKSRLSTRFNSPPDQVSTEPKEPPRGPAFRNASGGIGNIQYNEVGVPWKDTALHGIIIFCTFVGMCCFAAVAGFQAKWSIGVSGLSAFALFFSLFLFFLSSFMLAVPLVFDKFDKMRALAMGLAVPRVQLILRVNGAFWTIILAMATTVSVFSEKGCKDSSNDPHADLGDAYTAGLTSWCRTKRAGSIFFWLSLAGWGGLLGLAFLGLYAARRKHQKEAGFVPPSSSIDEERAGLNTRPDSLHAPTAGHDEDGGMNEEGEGEERFDQQQQQQQQQRGPVEDRYHARFDVEPMRTRPSMDPYGAFSGSVPDGFQGYGMESSSQVVVGGGGGRVSVAPPAVNPFDQIRTALTSPPPRQLGLEQTQHHHHLQPMMSFPISPVGAQTSGPSPGPAPGGYPGYPAPTPVPVAQSRGPVGGYYPGQPDLSYQYAQPIQSPPYTPFPNQQQQPMYGYPDPYGRQ</sequence>
<organism evidence="3">
    <name type="scientific">Phaffia rhodozyma</name>
    <name type="common">Yeast</name>
    <name type="synonym">Xanthophyllomyces dendrorhous</name>
    <dbReference type="NCBI Taxonomy" id="264483"/>
    <lineage>
        <taxon>Eukaryota</taxon>
        <taxon>Fungi</taxon>
        <taxon>Dikarya</taxon>
        <taxon>Basidiomycota</taxon>
        <taxon>Agaricomycotina</taxon>
        <taxon>Tremellomycetes</taxon>
        <taxon>Cystofilobasidiales</taxon>
        <taxon>Mrakiaceae</taxon>
        <taxon>Phaffia</taxon>
    </lineage>
</organism>
<dbReference type="EMBL" id="LN483144">
    <property type="protein sequence ID" value="CDZ96593.1"/>
    <property type="molecule type" value="Genomic_DNA"/>
</dbReference>
<dbReference type="AlphaFoldDB" id="A0A0F7SFW8"/>
<feature type="transmembrane region" description="Helical" evidence="2">
    <location>
        <begin position="102"/>
        <end position="124"/>
    </location>
</feature>
<evidence type="ECO:0000256" key="1">
    <source>
        <dbReference type="SAM" id="MobiDB-lite"/>
    </source>
</evidence>
<keyword evidence="2" id="KW-0812">Transmembrane</keyword>
<evidence type="ECO:0000256" key="2">
    <source>
        <dbReference type="SAM" id="Phobius"/>
    </source>
</evidence>
<feature type="region of interest" description="Disordered" evidence="1">
    <location>
        <begin position="392"/>
        <end position="471"/>
    </location>
</feature>
<keyword evidence="2" id="KW-1133">Transmembrane helix</keyword>
<keyword evidence="2" id="KW-0472">Membrane</keyword>
<name>A0A0F7SFW8_PHARH</name>
<evidence type="ECO:0000313" key="3">
    <source>
        <dbReference type="EMBL" id="CDZ96593.1"/>
    </source>
</evidence>
<proteinExistence type="predicted"/>